<dbReference type="AlphaFoldDB" id="A0A6A6GU72"/>
<keyword evidence="4 6" id="KW-0472">Membrane</keyword>
<dbReference type="GO" id="GO:0016020">
    <property type="term" value="C:membrane"/>
    <property type="evidence" value="ECO:0007669"/>
    <property type="project" value="UniProtKB-SubCell"/>
</dbReference>
<evidence type="ECO:0000256" key="2">
    <source>
        <dbReference type="ARBA" id="ARBA00022692"/>
    </source>
</evidence>
<sequence>MLSIALVDTSHPGAIAATVVMLALPTIAVPLRSYVRYFLLNTWNLADYFSVLAWACLVIIVSIALDSLEYDFGAHRYAMLYSFEKLAKFKELINIQQLIYMPAMLFTKVAILMQLNDIFVTQRHSRRWWILRGLIVANSIFFTTLLFVEIFQCVPRKKIWDSSVRGHCLNNSKIFVAIGVINVIDDFLILLSPILWIIKLRMDSRKKLGICVLFATGLFACICSIMRLVESIRNFNNENIAWSFSSISLWADAELSSGLFVCCLPVLPRLFKGSANKPQKDSGGGSGAPFFRRFREVRQFRQPFVGTTKCDDPTESLNSEDSQTVLLPVSAPEMRSVSVLMGDLEQGFGELRQPPQAQRNSKSQIIRTVSIHQASTSL</sequence>
<gene>
    <name evidence="8" type="ORF">EV356DRAFT_581160</name>
</gene>
<reference evidence="8" key="1">
    <citation type="journal article" date="2020" name="Stud. Mycol.">
        <title>101 Dothideomycetes genomes: a test case for predicting lifestyles and emergence of pathogens.</title>
        <authorList>
            <person name="Haridas S."/>
            <person name="Albert R."/>
            <person name="Binder M."/>
            <person name="Bloem J."/>
            <person name="Labutti K."/>
            <person name="Salamov A."/>
            <person name="Andreopoulos B."/>
            <person name="Baker S."/>
            <person name="Barry K."/>
            <person name="Bills G."/>
            <person name="Bluhm B."/>
            <person name="Cannon C."/>
            <person name="Castanera R."/>
            <person name="Culley D."/>
            <person name="Daum C."/>
            <person name="Ezra D."/>
            <person name="Gonzalez J."/>
            <person name="Henrissat B."/>
            <person name="Kuo A."/>
            <person name="Liang C."/>
            <person name="Lipzen A."/>
            <person name="Lutzoni F."/>
            <person name="Magnuson J."/>
            <person name="Mondo S."/>
            <person name="Nolan M."/>
            <person name="Ohm R."/>
            <person name="Pangilinan J."/>
            <person name="Park H.-J."/>
            <person name="Ramirez L."/>
            <person name="Alfaro M."/>
            <person name="Sun H."/>
            <person name="Tritt A."/>
            <person name="Yoshinaga Y."/>
            <person name="Zwiers L.-H."/>
            <person name="Turgeon B."/>
            <person name="Goodwin S."/>
            <person name="Spatafora J."/>
            <person name="Crous P."/>
            <person name="Grigoriev I."/>
        </authorList>
    </citation>
    <scope>NUCLEOTIDE SEQUENCE</scope>
    <source>
        <strain evidence="8">Tuck. ex Michener</strain>
    </source>
</reference>
<evidence type="ECO:0000313" key="9">
    <source>
        <dbReference type="Proteomes" id="UP000800092"/>
    </source>
</evidence>
<evidence type="ECO:0000256" key="3">
    <source>
        <dbReference type="ARBA" id="ARBA00022989"/>
    </source>
</evidence>
<dbReference type="InterPro" id="IPR052337">
    <property type="entry name" value="SAT4-like"/>
</dbReference>
<dbReference type="OrthoDB" id="4682787at2759"/>
<dbReference type="EMBL" id="ML991879">
    <property type="protein sequence ID" value="KAF2229030.1"/>
    <property type="molecule type" value="Genomic_DNA"/>
</dbReference>
<keyword evidence="3 6" id="KW-1133">Transmembrane helix</keyword>
<proteinExistence type="inferred from homology"/>
<keyword evidence="2 6" id="KW-0812">Transmembrane</keyword>
<feature type="transmembrane region" description="Helical" evidence="6">
    <location>
        <begin position="43"/>
        <end position="65"/>
    </location>
</feature>
<evidence type="ECO:0000259" key="7">
    <source>
        <dbReference type="Pfam" id="PF20684"/>
    </source>
</evidence>
<feature type="transmembrane region" description="Helical" evidence="6">
    <location>
        <begin position="12"/>
        <end position="31"/>
    </location>
</feature>
<evidence type="ECO:0000256" key="6">
    <source>
        <dbReference type="SAM" id="Phobius"/>
    </source>
</evidence>
<evidence type="ECO:0000256" key="5">
    <source>
        <dbReference type="ARBA" id="ARBA00038359"/>
    </source>
</evidence>
<evidence type="ECO:0000313" key="8">
    <source>
        <dbReference type="EMBL" id="KAF2229030.1"/>
    </source>
</evidence>
<accession>A0A6A6GU72</accession>
<dbReference type="InterPro" id="IPR049326">
    <property type="entry name" value="Rhodopsin_dom_fungi"/>
</dbReference>
<feature type="transmembrane region" description="Helical" evidence="6">
    <location>
        <begin position="210"/>
        <end position="229"/>
    </location>
</feature>
<dbReference type="Pfam" id="PF20684">
    <property type="entry name" value="Fung_rhodopsin"/>
    <property type="match status" value="1"/>
</dbReference>
<evidence type="ECO:0000256" key="1">
    <source>
        <dbReference type="ARBA" id="ARBA00004141"/>
    </source>
</evidence>
<feature type="domain" description="Rhodopsin" evidence="7">
    <location>
        <begin position="31"/>
        <end position="272"/>
    </location>
</feature>
<feature type="transmembrane region" description="Helical" evidence="6">
    <location>
        <begin position="174"/>
        <end position="198"/>
    </location>
</feature>
<dbReference type="Proteomes" id="UP000800092">
    <property type="component" value="Unassembled WGS sequence"/>
</dbReference>
<dbReference type="PANTHER" id="PTHR33048">
    <property type="entry name" value="PTH11-LIKE INTEGRAL MEMBRANE PROTEIN (AFU_ORTHOLOGUE AFUA_5G11245)"/>
    <property type="match status" value="1"/>
</dbReference>
<dbReference type="PANTHER" id="PTHR33048:SF160">
    <property type="entry name" value="SAT4 FAMILY MEMBRANE PROTEIN"/>
    <property type="match status" value="1"/>
</dbReference>
<feature type="transmembrane region" description="Helical" evidence="6">
    <location>
        <begin position="131"/>
        <end position="154"/>
    </location>
</feature>
<comment type="similarity">
    <text evidence="5">Belongs to the SAT4 family.</text>
</comment>
<organism evidence="8 9">
    <name type="scientific">Viridothelium virens</name>
    <name type="common">Speckled blister lichen</name>
    <name type="synonym">Trypethelium virens</name>
    <dbReference type="NCBI Taxonomy" id="1048519"/>
    <lineage>
        <taxon>Eukaryota</taxon>
        <taxon>Fungi</taxon>
        <taxon>Dikarya</taxon>
        <taxon>Ascomycota</taxon>
        <taxon>Pezizomycotina</taxon>
        <taxon>Dothideomycetes</taxon>
        <taxon>Dothideomycetes incertae sedis</taxon>
        <taxon>Trypetheliales</taxon>
        <taxon>Trypetheliaceae</taxon>
        <taxon>Viridothelium</taxon>
    </lineage>
</organism>
<name>A0A6A6GU72_VIRVR</name>
<feature type="transmembrane region" description="Helical" evidence="6">
    <location>
        <begin position="98"/>
        <end position="119"/>
    </location>
</feature>
<protein>
    <recommendedName>
        <fullName evidence="7">Rhodopsin domain-containing protein</fullName>
    </recommendedName>
</protein>
<evidence type="ECO:0000256" key="4">
    <source>
        <dbReference type="ARBA" id="ARBA00023136"/>
    </source>
</evidence>
<comment type="subcellular location">
    <subcellularLocation>
        <location evidence="1">Membrane</location>
        <topology evidence="1">Multi-pass membrane protein</topology>
    </subcellularLocation>
</comment>
<keyword evidence="9" id="KW-1185">Reference proteome</keyword>